<evidence type="ECO:0000313" key="1">
    <source>
        <dbReference type="EMBL" id="SVB99008.1"/>
    </source>
</evidence>
<dbReference type="EMBL" id="UINC01067389">
    <property type="protein sequence ID" value="SVB99008.1"/>
    <property type="molecule type" value="Genomic_DNA"/>
</dbReference>
<dbReference type="AlphaFoldDB" id="A0A382IHF5"/>
<protein>
    <submittedName>
        <fullName evidence="1">Uncharacterized protein</fullName>
    </submittedName>
</protein>
<reference evidence="1" key="1">
    <citation type="submission" date="2018-05" db="EMBL/GenBank/DDBJ databases">
        <authorList>
            <person name="Lanie J.A."/>
            <person name="Ng W.-L."/>
            <person name="Kazmierczak K.M."/>
            <person name="Andrzejewski T.M."/>
            <person name="Davidsen T.M."/>
            <person name="Wayne K.J."/>
            <person name="Tettelin H."/>
            <person name="Glass J.I."/>
            <person name="Rusch D."/>
            <person name="Podicherti R."/>
            <person name="Tsui H.-C.T."/>
            <person name="Winkler M.E."/>
        </authorList>
    </citation>
    <scope>NUCLEOTIDE SEQUENCE</scope>
</reference>
<sequence>MNKNKNDLVNTSKFKIDLSQFNSTMDRLARSYSTSKKVTEFERKVGNSVCRAAELAMSDLQARPKKPKFRFQTILLLPAFFEGMIMSANTIQTTNSG</sequence>
<gene>
    <name evidence="1" type="ORF">METZ01_LOCUS251862</name>
</gene>
<organism evidence="1">
    <name type="scientific">marine metagenome</name>
    <dbReference type="NCBI Taxonomy" id="408172"/>
    <lineage>
        <taxon>unclassified sequences</taxon>
        <taxon>metagenomes</taxon>
        <taxon>ecological metagenomes</taxon>
    </lineage>
</organism>
<proteinExistence type="predicted"/>
<name>A0A382IHF5_9ZZZZ</name>
<accession>A0A382IHF5</accession>